<proteinExistence type="predicted"/>
<evidence type="ECO:0000313" key="2">
    <source>
        <dbReference type="EMBL" id="GBL99004.1"/>
    </source>
</evidence>
<feature type="compositionally biased region" description="Basic and acidic residues" evidence="1">
    <location>
        <begin position="198"/>
        <end position="211"/>
    </location>
</feature>
<feature type="compositionally biased region" description="Acidic residues" evidence="1">
    <location>
        <begin position="271"/>
        <end position="280"/>
    </location>
</feature>
<dbReference type="EMBL" id="BGPR01161903">
    <property type="protein sequence ID" value="GBL99004.1"/>
    <property type="molecule type" value="Genomic_DNA"/>
</dbReference>
<feature type="region of interest" description="Disordered" evidence="1">
    <location>
        <begin position="258"/>
        <end position="280"/>
    </location>
</feature>
<organism evidence="2 3">
    <name type="scientific">Araneus ventricosus</name>
    <name type="common">Orbweaver spider</name>
    <name type="synonym">Epeira ventricosa</name>
    <dbReference type="NCBI Taxonomy" id="182803"/>
    <lineage>
        <taxon>Eukaryota</taxon>
        <taxon>Metazoa</taxon>
        <taxon>Ecdysozoa</taxon>
        <taxon>Arthropoda</taxon>
        <taxon>Chelicerata</taxon>
        <taxon>Arachnida</taxon>
        <taxon>Araneae</taxon>
        <taxon>Araneomorphae</taxon>
        <taxon>Entelegynae</taxon>
        <taxon>Araneoidea</taxon>
        <taxon>Araneidae</taxon>
        <taxon>Araneus</taxon>
    </lineage>
</organism>
<accession>A0A4Y2C6Q1</accession>
<reference evidence="2 3" key="1">
    <citation type="journal article" date="2019" name="Sci. Rep.">
        <title>Orb-weaving spider Araneus ventricosus genome elucidates the spidroin gene catalogue.</title>
        <authorList>
            <person name="Kono N."/>
            <person name="Nakamura H."/>
            <person name="Ohtoshi R."/>
            <person name="Moran D.A.P."/>
            <person name="Shinohara A."/>
            <person name="Yoshida Y."/>
            <person name="Fujiwara M."/>
            <person name="Mori M."/>
            <person name="Tomita M."/>
            <person name="Arakawa K."/>
        </authorList>
    </citation>
    <scope>NUCLEOTIDE SEQUENCE [LARGE SCALE GENOMIC DNA]</scope>
</reference>
<dbReference type="Proteomes" id="UP000499080">
    <property type="component" value="Unassembled WGS sequence"/>
</dbReference>
<sequence>MEESYKSNLQSKSTDEMRYEDLVRILSSFPTEVIEEICSKAKMLRESLHQEQLSVTSHTDAEEDMALNDFVDNANLQTSTENEIYLMKSQSFDYSQETSTVTSDSNHSEEGETVEKIQEDTSELEALYLQTQQEAFDEFVKPNFPIQRLPQNAFCREWLLKHAECCLRGSLLEHSDNNQVVQVSNQNSMSLPNIESDDNPHETKNTDNEECDTQEKMQEDAFELQALYLENQQSPSDDFIRSNIPITVLICDEQKALGNSEESNKIRKDEIDSDEGETLE</sequence>
<feature type="region of interest" description="Disordered" evidence="1">
    <location>
        <begin position="189"/>
        <end position="211"/>
    </location>
</feature>
<comment type="caution">
    <text evidence="2">The sequence shown here is derived from an EMBL/GenBank/DDBJ whole genome shotgun (WGS) entry which is preliminary data.</text>
</comment>
<dbReference type="AlphaFoldDB" id="A0A4Y2C6Q1"/>
<evidence type="ECO:0000313" key="3">
    <source>
        <dbReference type="Proteomes" id="UP000499080"/>
    </source>
</evidence>
<name>A0A4Y2C6Q1_ARAVE</name>
<feature type="non-terminal residue" evidence="2">
    <location>
        <position position="280"/>
    </location>
</feature>
<keyword evidence="3" id="KW-1185">Reference proteome</keyword>
<protein>
    <submittedName>
        <fullName evidence="2">Uncharacterized protein</fullName>
    </submittedName>
</protein>
<evidence type="ECO:0000256" key="1">
    <source>
        <dbReference type="SAM" id="MobiDB-lite"/>
    </source>
</evidence>
<gene>
    <name evidence="2" type="ORF">AVEN_31959_1</name>
</gene>